<proteinExistence type="predicted"/>
<sequence>MKRIYLIIIIISTLTSSIFANDENKSIEELKQEEKRLEDNIKKDKENYNKTRKERLMKEFNSEFQESISLFLSPNFTQGYNGPNFREMPYVLYYPRLNNWESPSRNKTLFLSYYNLPENIGFEFYSISIASKPNIIAFNPTDNHITQIVDAKQKNELTLLIFKMFDVTKDFKIGFLAGFTNQNELYTRSDLGLSSLSYFRQTQKFSGWGPELGLRLQYTLFGTIKILNNLSYNITDNNYSYSTLFYKDNFQFYIEAYDTNSIPGVRVVTNNKSLANGSIETSSIRNFFSIEFPIYENIGLNFGLMTVFRKIKFPNFNPDTIGFARDGIRFETQNGSEQYLLSSIFYENAKNQNTYYSNLNIGITLYH</sequence>
<feature type="coiled-coil region" evidence="1">
    <location>
        <begin position="20"/>
        <end position="54"/>
    </location>
</feature>
<evidence type="ECO:0000256" key="1">
    <source>
        <dbReference type="SAM" id="Coils"/>
    </source>
</evidence>
<evidence type="ECO:0000313" key="3">
    <source>
        <dbReference type="EMBL" id="TGM74378.1"/>
    </source>
</evidence>
<evidence type="ECO:0000256" key="2">
    <source>
        <dbReference type="SAM" id="SignalP"/>
    </source>
</evidence>
<comment type="caution">
    <text evidence="3">The sequence shown here is derived from an EMBL/GenBank/DDBJ whole genome shotgun (WGS) entry which is preliminary data.</text>
</comment>
<dbReference type="RefSeq" id="WP_135694773.1">
    <property type="nucleotide sequence ID" value="NZ_RQHK01000012.1"/>
</dbReference>
<dbReference type="EMBL" id="RQHK01000012">
    <property type="protein sequence ID" value="TGM74378.1"/>
    <property type="molecule type" value="Genomic_DNA"/>
</dbReference>
<dbReference type="Proteomes" id="UP000297940">
    <property type="component" value="Unassembled WGS sequence"/>
</dbReference>
<keyword evidence="1" id="KW-0175">Coiled coil</keyword>
<feature type="signal peptide" evidence="2">
    <location>
        <begin position="1"/>
        <end position="20"/>
    </location>
</feature>
<feature type="chain" id="PRO_5045621099" evidence="2">
    <location>
        <begin position="21"/>
        <end position="367"/>
    </location>
</feature>
<keyword evidence="4" id="KW-1185">Reference proteome</keyword>
<name>A0ABY2NYW3_9LEPT</name>
<keyword evidence="2" id="KW-0732">Signal</keyword>
<reference evidence="4" key="1">
    <citation type="journal article" date="2019" name="PLoS Negl. Trop. Dis.">
        <title>Revisiting the worldwide diversity of Leptospira species in the environment.</title>
        <authorList>
            <person name="Vincent A.T."/>
            <person name="Schiettekatte O."/>
            <person name="Bourhy P."/>
            <person name="Veyrier F.J."/>
            <person name="Picardeau M."/>
        </authorList>
    </citation>
    <scope>NUCLEOTIDE SEQUENCE [LARGE SCALE GENOMIC DNA]</scope>
    <source>
        <strain evidence="4">201601298</strain>
    </source>
</reference>
<accession>A0ABY2NYW3</accession>
<gene>
    <name evidence="3" type="ORF">EHR01_10655</name>
</gene>
<organism evidence="3 4">
    <name type="scientific">Leptospira mtsangambouensis</name>
    <dbReference type="NCBI Taxonomy" id="2484912"/>
    <lineage>
        <taxon>Bacteria</taxon>
        <taxon>Pseudomonadati</taxon>
        <taxon>Spirochaetota</taxon>
        <taxon>Spirochaetia</taxon>
        <taxon>Leptospirales</taxon>
        <taxon>Leptospiraceae</taxon>
        <taxon>Leptospira</taxon>
    </lineage>
</organism>
<evidence type="ECO:0000313" key="4">
    <source>
        <dbReference type="Proteomes" id="UP000297940"/>
    </source>
</evidence>
<protein>
    <submittedName>
        <fullName evidence="3">Uncharacterized protein</fullName>
    </submittedName>
</protein>